<dbReference type="Pfam" id="PF04542">
    <property type="entry name" value="Sigma70_r2"/>
    <property type="match status" value="1"/>
</dbReference>
<dbReference type="NCBIfam" id="TIGR02937">
    <property type="entry name" value="sigma70-ECF"/>
    <property type="match status" value="1"/>
</dbReference>
<dbReference type="SUPFAM" id="SSF88659">
    <property type="entry name" value="Sigma3 and sigma4 domains of RNA polymerase sigma factors"/>
    <property type="match status" value="1"/>
</dbReference>
<evidence type="ECO:0000313" key="2">
    <source>
        <dbReference type="EMBL" id="OCL33002.1"/>
    </source>
</evidence>
<dbReference type="InterPro" id="IPR007627">
    <property type="entry name" value="RNA_pol_sigma70_r2"/>
</dbReference>
<dbReference type="InterPro" id="IPR036388">
    <property type="entry name" value="WH-like_DNA-bd_sf"/>
</dbReference>
<evidence type="ECO:0000313" key="3">
    <source>
        <dbReference type="Proteomes" id="UP000093501"/>
    </source>
</evidence>
<dbReference type="EMBL" id="MBQD01000023">
    <property type="protein sequence ID" value="OCL33002.1"/>
    <property type="molecule type" value="Genomic_DNA"/>
</dbReference>
<dbReference type="SUPFAM" id="SSF88946">
    <property type="entry name" value="Sigma2 domain of RNA polymerase sigma factors"/>
    <property type="match status" value="1"/>
</dbReference>
<dbReference type="Pfam" id="PF04545">
    <property type="entry name" value="Sigma70_r4"/>
    <property type="match status" value="1"/>
</dbReference>
<dbReference type="AlphaFoldDB" id="A0A1C0AK57"/>
<dbReference type="GO" id="GO:0006352">
    <property type="term" value="P:DNA-templated transcription initiation"/>
    <property type="evidence" value="ECO:0007669"/>
    <property type="project" value="InterPro"/>
</dbReference>
<dbReference type="PANTHER" id="PTHR30603">
    <property type="entry name" value="RNA POLYMERASE SIGMA FACTOR RPO"/>
    <property type="match status" value="1"/>
</dbReference>
<dbReference type="GO" id="GO:0003700">
    <property type="term" value="F:DNA-binding transcription factor activity"/>
    <property type="evidence" value="ECO:0007669"/>
    <property type="project" value="InterPro"/>
</dbReference>
<dbReference type="Proteomes" id="UP000093501">
    <property type="component" value="Unassembled WGS sequence"/>
</dbReference>
<organism evidence="2 3">
    <name type="scientific">Tessaracoccus lapidicaptus</name>
    <dbReference type="NCBI Taxonomy" id="1427523"/>
    <lineage>
        <taxon>Bacteria</taxon>
        <taxon>Bacillati</taxon>
        <taxon>Actinomycetota</taxon>
        <taxon>Actinomycetes</taxon>
        <taxon>Propionibacteriales</taxon>
        <taxon>Propionibacteriaceae</taxon>
        <taxon>Tessaracoccus</taxon>
    </lineage>
</organism>
<gene>
    <name evidence="2" type="ORF">BCR15_06880</name>
</gene>
<feature type="compositionally biased region" description="Basic residues" evidence="1">
    <location>
        <begin position="290"/>
        <end position="299"/>
    </location>
</feature>
<dbReference type="InterPro" id="IPR014284">
    <property type="entry name" value="RNA_pol_sigma-70_dom"/>
</dbReference>
<dbReference type="Gene3D" id="1.10.10.10">
    <property type="entry name" value="Winged helix-like DNA-binding domain superfamily/Winged helix DNA-binding domain"/>
    <property type="match status" value="1"/>
</dbReference>
<reference evidence="3" key="1">
    <citation type="submission" date="2016-07" db="EMBL/GenBank/DDBJ databases">
        <authorList>
            <person name="Florea S."/>
            <person name="Webb J.S."/>
            <person name="Jaromczyk J."/>
            <person name="Schardl C.L."/>
        </authorList>
    </citation>
    <scope>NUCLEOTIDE SEQUENCE [LARGE SCALE GENOMIC DNA]</scope>
    <source>
        <strain evidence="3">IPBSL-7</strain>
    </source>
</reference>
<accession>A0A1C0AK57</accession>
<dbReference type="InterPro" id="IPR007630">
    <property type="entry name" value="RNA_pol_sigma70_r4"/>
</dbReference>
<dbReference type="Gene3D" id="1.20.120.1810">
    <property type="match status" value="1"/>
</dbReference>
<feature type="region of interest" description="Disordered" evidence="1">
    <location>
        <begin position="263"/>
        <end position="299"/>
    </location>
</feature>
<evidence type="ECO:0000256" key="1">
    <source>
        <dbReference type="SAM" id="MobiDB-lite"/>
    </source>
</evidence>
<dbReference type="PANTHER" id="PTHR30603:SF47">
    <property type="entry name" value="RNA POLYMERASE SIGMA FACTOR SIGD, CHLOROPLASTIC"/>
    <property type="match status" value="1"/>
</dbReference>
<feature type="compositionally biased region" description="Low complexity" evidence="1">
    <location>
        <begin position="280"/>
        <end position="289"/>
    </location>
</feature>
<comment type="caution">
    <text evidence="2">The sequence shown here is derived from an EMBL/GenBank/DDBJ whole genome shotgun (WGS) entry which is preliminary data.</text>
</comment>
<sequence length="299" mass="32406">MDLNTMQLPAVDLRPGQDEELARAVEAGVYAEQLLASRGADPELERVVALGREAQARMWSAGMRIAMQQARRAAVARGLPAEDLFQDACVAVAEAILRYDFTRGTRFTTFAFESVSWALGDGSRHRTGRPTLTRWERRAARRLRAELDARQSAGAAADLGEAAAAAGVSAAAAQRAMVRWLSLDEATIADPATEDSFADVGHGLDFLELLTPRDRRVLELRYGIGATPHTLAAAAERLGASPSTVFRWEREALIAARALLSGDRTTVPVSGRSPRPPRLPSSSEPPSRSRTPRRRAGSR</sequence>
<dbReference type="InterPro" id="IPR013324">
    <property type="entry name" value="RNA_pol_sigma_r3/r4-like"/>
</dbReference>
<proteinExistence type="predicted"/>
<dbReference type="InterPro" id="IPR050239">
    <property type="entry name" value="Sigma-70_RNA_pol_init_factors"/>
</dbReference>
<dbReference type="InterPro" id="IPR013325">
    <property type="entry name" value="RNA_pol_sigma_r2"/>
</dbReference>
<keyword evidence="3" id="KW-1185">Reference proteome</keyword>
<protein>
    <submittedName>
        <fullName evidence="2">Uncharacterized protein</fullName>
    </submittedName>
</protein>
<dbReference type="RefSeq" id="WP_068752108.1">
    <property type="nucleotide sequence ID" value="NZ_LR214441.1"/>
</dbReference>
<name>A0A1C0AK57_9ACTN</name>